<dbReference type="Gene3D" id="3.30.40.250">
    <property type="match status" value="1"/>
</dbReference>
<dbReference type="NCBIfam" id="TIGR03882">
    <property type="entry name" value="cyclo_dehyd_2"/>
    <property type="match status" value="1"/>
</dbReference>
<dbReference type="EMBL" id="JACCHL010000001">
    <property type="protein sequence ID" value="NYH55664.1"/>
    <property type="molecule type" value="Genomic_DNA"/>
</dbReference>
<accession>A0A7Y9XH50</accession>
<dbReference type="InterPro" id="IPR027624">
    <property type="entry name" value="TOMM_cyclo_SagD"/>
</dbReference>
<gene>
    <name evidence="2" type="ORF">HNR06_005253</name>
</gene>
<dbReference type="NCBIfam" id="TIGR03604">
    <property type="entry name" value="TOMM_cyclo_SagD"/>
    <property type="match status" value="1"/>
</dbReference>
<dbReference type="SUPFAM" id="SSF69572">
    <property type="entry name" value="Activating enzymes of the ubiquitin-like proteins"/>
    <property type="match status" value="1"/>
</dbReference>
<proteinExistence type="predicted"/>
<dbReference type="PANTHER" id="PTHR37809">
    <property type="entry name" value="RIBOSOMAL PROTEIN S12 METHYLTHIOTRANSFERASE ACCESSORY FACTOR YCAO"/>
    <property type="match status" value="1"/>
</dbReference>
<keyword evidence="2" id="KW-0687">Ribonucleoprotein</keyword>
<dbReference type="PROSITE" id="PS51664">
    <property type="entry name" value="YCAO"/>
    <property type="match status" value="1"/>
</dbReference>
<sequence length="780" mass="84968">MVNRDLPTGPLPDEGTVIRDRSGPGVVLLPHLRPEVVPGEGVYLVSENGTTLLRGAGVTELLTLMDGSRDRDALVRDAGASMSAEAVHTVVDRLVAAGIVCEPDTSGTKDQPGPVTAAERAYWSLAGLDAVRASSRTSRGGVEVTAVGEAGGEEALRAALRASGALAEGSATAGAELTVVLCEDYLAPGLADVDGEHRALGRPWLLSRPGGASPWIGPVFRPGEGPCWWCLEHPLRHNRPAEAYLHSALGRTGPVSGPRTGLPSVSAAAAQLTAAEALKWVAGYRHPGQNAVWTLDSLSLTGRHHEVRRRPQCGACGDTGLIAERDRSPLTFVSRVKNHWEGGDRSLTPEQLLDRYGHLVSPVTGVVRDIQRDQRGPRFLNCFHAGHNPVVGSPTLGTVRAGLRDRSSGKGTTDLQARVSALCEAVERHSGFFQGDEEVVRGDYRSLEGDAVHPDEVQLFHPRQFAERHDWNASHGAFHQVCDPFEEDQEINWTPVWSHTVRRHRLLPTSLLYYNAPTHNGRRYCWAHSNGTAAGACREEAVVQGFLELVERDAVALWWYNRLRQPGVDLASFGAPWIDELVRVHRGLGRHVWALDLTSDLGIPVMVAISRRVDKPAQDIVLGFGSHFDAGTALRRALSELNQMLPPVVEACADGSGYAPVDPDVLNWWRNATVETDAHLLPDPAEDARTPNHFPYEPRHDLREDVDVASELVRGHGMELLVLDQTRPDIGLPVVRVMVPGLRPFWARFGPGRLYDVPVRLGRLSEPTAYTDLNPVPLFM</sequence>
<reference evidence="2 3" key="1">
    <citation type="submission" date="2020-07" db="EMBL/GenBank/DDBJ databases">
        <title>Sequencing the genomes of 1000 actinobacteria strains.</title>
        <authorList>
            <person name="Klenk H.-P."/>
        </authorList>
    </citation>
    <scope>NUCLEOTIDE SEQUENCE [LARGE SCALE GENOMIC DNA]</scope>
    <source>
        <strain evidence="2 3">DSM 45278</strain>
    </source>
</reference>
<dbReference type="PANTHER" id="PTHR37809:SF1">
    <property type="entry name" value="RIBOSOMAL PROTEIN S12 METHYLTHIOTRANSFERASE ACCESSORY FACTOR YCAO"/>
    <property type="match status" value="1"/>
</dbReference>
<dbReference type="InterPro" id="IPR022291">
    <property type="entry name" value="Bacteriocin_synth_cyclodeHase"/>
</dbReference>
<dbReference type="Gene3D" id="3.30.1330.230">
    <property type="match status" value="1"/>
</dbReference>
<name>A0A7Y9XH50_9ACTN</name>
<protein>
    <submittedName>
        <fullName evidence="2">Ribosomal protein S12 methylthiotransferase accessory factor</fullName>
    </submittedName>
</protein>
<keyword evidence="2" id="KW-0689">Ribosomal protein</keyword>
<keyword evidence="2" id="KW-0808">Transferase</keyword>
<dbReference type="Gene3D" id="3.30.160.660">
    <property type="match status" value="1"/>
</dbReference>
<dbReference type="NCBIfam" id="TIGR00702">
    <property type="entry name" value="YcaO-type kinase domain"/>
    <property type="match status" value="1"/>
</dbReference>
<dbReference type="GO" id="GO:0008641">
    <property type="term" value="F:ubiquitin-like modifier activating enzyme activity"/>
    <property type="evidence" value="ECO:0007669"/>
    <property type="project" value="InterPro"/>
</dbReference>
<dbReference type="InterPro" id="IPR035985">
    <property type="entry name" value="Ubiquitin-activating_enz"/>
</dbReference>
<dbReference type="InterPro" id="IPR003776">
    <property type="entry name" value="YcaO-like_dom"/>
</dbReference>
<organism evidence="2 3">
    <name type="scientific">Nocardiopsis sinuspersici</name>
    <dbReference type="NCBI Taxonomy" id="501010"/>
    <lineage>
        <taxon>Bacteria</taxon>
        <taxon>Bacillati</taxon>
        <taxon>Actinomycetota</taxon>
        <taxon>Actinomycetes</taxon>
        <taxon>Streptosporangiales</taxon>
        <taxon>Nocardiopsidaceae</taxon>
        <taxon>Nocardiopsis</taxon>
    </lineage>
</organism>
<evidence type="ECO:0000313" key="2">
    <source>
        <dbReference type="EMBL" id="NYH55664.1"/>
    </source>
</evidence>
<dbReference type="GO" id="GO:0016740">
    <property type="term" value="F:transferase activity"/>
    <property type="evidence" value="ECO:0007669"/>
    <property type="project" value="UniProtKB-KW"/>
</dbReference>
<evidence type="ECO:0000313" key="3">
    <source>
        <dbReference type="Proteomes" id="UP000584931"/>
    </source>
</evidence>
<dbReference type="Gene3D" id="3.40.50.720">
    <property type="entry name" value="NAD(P)-binding Rossmann-like Domain"/>
    <property type="match status" value="1"/>
</dbReference>
<comment type="caution">
    <text evidence="2">The sequence shown here is derived from an EMBL/GenBank/DDBJ whole genome shotgun (WGS) entry which is preliminary data.</text>
</comment>
<feature type="domain" description="YcaO" evidence="1">
    <location>
        <begin position="409"/>
        <end position="780"/>
    </location>
</feature>
<evidence type="ECO:0000259" key="1">
    <source>
        <dbReference type="PROSITE" id="PS51664"/>
    </source>
</evidence>
<dbReference type="Pfam" id="PF02624">
    <property type="entry name" value="YcaO"/>
    <property type="match status" value="1"/>
</dbReference>
<dbReference type="AlphaFoldDB" id="A0A7Y9XH50"/>
<dbReference type="GO" id="GO:0005840">
    <property type="term" value="C:ribosome"/>
    <property type="evidence" value="ECO:0007669"/>
    <property type="project" value="UniProtKB-KW"/>
</dbReference>
<dbReference type="Gene3D" id="3.90.930.60">
    <property type="match status" value="1"/>
</dbReference>
<dbReference type="Proteomes" id="UP000584931">
    <property type="component" value="Unassembled WGS sequence"/>
</dbReference>